<dbReference type="AlphaFoldDB" id="A0A502E8V0"/>
<dbReference type="OrthoDB" id="117402at2"/>
<protein>
    <submittedName>
        <fullName evidence="2">Protein-disulfide isomerase</fullName>
    </submittedName>
</protein>
<organism evidence="2 3">
    <name type="scientific">Mycolicibacterium hodleri</name>
    <dbReference type="NCBI Taxonomy" id="49897"/>
    <lineage>
        <taxon>Bacteria</taxon>
        <taxon>Bacillati</taxon>
        <taxon>Actinomycetota</taxon>
        <taxon>Actinomycetes</taxon>
        <taxon>Mycobacteriales</taxon>
        <taxon>Mycobacteriaceae</taxon>
        <taxon>Mycolicibacterium</taxon>
    </lineage>
</organism>
<dbReference type="RefSeq" id="WP_140690332.1">
    <property type="nucleotide sequence ID" value="NZ_RCZG01000004.1"/>
</dbReference>
<dbReference type="SUPFAM" id="SSF52833">
    <property type="entry name" value="Thioredoxin-like"/>
    <property type="match status" value="1"/>
</dbReference>
<proteinExistence type="predicted"/>
<accession>A0A502E8V0</accession>
<keyword evidence="3" id="KW-1185">Reference proteome</keyword>
<gene>
    <name evidence="2" type="ORF">EAH80_10920</name>
</gene>
<feature type="domain" description="Thioredoxin-like fold" evidence="1">
    <location>
        <begin position="47"/>
        <end position="121"/>
    </location>
</feature>
<keyword evidence="2" id="KW-0413">Isomerase</keyword>
<name>A0A502E8V0_9MYCO</name>
<evidence type="ECO:0000313" key="3">
    <source>
        <dbReference type="Proteomes" id="UP000320095"/>
    </source>
</evidence>
<dbReference type="PROSITE" id="PS51257">
    <property type="entry name" value="PROKAR_LIPOPROTEIN"/>
    <property type="match status" value="1"/>
</dbReference>
<reference evidence="2 3" key="1">
    <citation type="journal article" date="2019" name="Environ. Microbiol.">
        <title>Species interactions and distinct microbial communities in high Arctic permafrost affected cryosols are associated with the CH4 and CO2 gas fluxes.</title>
        <authorList>
            <person name="Altshuler I."/>
            <person name="Hamel J."/>
            <person name="Turney S."/>
            <person name="Magnuson E."/>
            <person name="Levesque R."/>
            <person name="Greer C."/>
            <person name="Whyte L.G."/>
        </authorList>
    </citation>
    <scope>NUCLEOTIDE SEQUENCE [LARGE SCALE GENOMIC DNA]</scope>
    <source>
        <strain evidence="2 3">S5.20</strain>
    </source>
</reference>
<comment type="caution">
    <text evidence="2">The sequence shown here is derived from an EMBL/GenBank/DDBJ whole genome shotgun (WGS) entry which is preliminary data.</text>
</comment>
<evidence type="ECO:0000313" key="2">
    <source>
        <dbReference type="EMBL" id="TPG34125.1"/>
    </source>
</evidence>
<dbReference type="Proteomes" id="UP000320095">
    <property type="component" value="Unassembled WGS sequence"/>
</dbReference>
<sequence>MRSQHVVIAVVVGLVVTLSGCTRGVSGTATGDLNPPRVEVTQDSFGIRAGLDDAPVQLEIYTEPQCTHCADLQHDFGDRFAYYIGTGQLAITYRPMTFLDTPASDGHSARIANALFVAATPGEGDDVTGRQFQRFVEQLWAHQQPGGKGPDDREIADFARESGVPGFQVRQLAAGAAAKSATELADMESTNFEFLYEVDPLNTGTPTVFDLKAGKKLDIYDNDWLSKAMES</sequence>
<evidence type="ECO:0000259" key="1">
    <source>
        <dbReference type="Pfam" id="PF13462"/>
    </source>
</evidence>
<dbReference type="Gene3D" id="3.40.30.10">
    <property type="entry name" value="Glutaredoxin"/>
    <property type="match status" value="1"/>
</dbReference>
<dbReference type="EMBL" id="RCZG01000004">
    <property type="protein sequence ID" value="TPG34125.1"/>
    <property type="molecule type" value="Genomic_DNA"/>
</dbReference>
<dbReference type="Pfam" id="PF13462">
    <property type="entry name" value="Thioredoxin_4"/>
    <property type="match status" value="1"/>
</dbReference>
<dbReference type="InterPro" id="IPR012336">
    <property type="entry name" value="Thioredoxin-like_fold"/>
</dbReference>
<dbReference type="CDD" id="cd02972">
    <property type="entry name" value="DsbA_family"/>
    <property type="match status" value="1"/>
</dbReference>
<dbReference type="InterPro" id="IPR036249">
    <property type="entry name" value="Thioredoxin-like_sf"/>
</dbReference>
<dbReference type="GO" id="GO:0016853">
    <property type="term" value="F:isomerase activity"/>
    <property type="evidence" value="ECO:0007669"/>
    <property type="project" value="UniProtKB-KW"/>
</dbReference>